<dbReference type="AlphaFoldDB" id="A0AAW1JMC5"/>
<dbReference type="GO" id="GO:0006629">
    <property type="term" value="P:lipid metabolic process"/>
    <property type="evidence" value="ECO:0007669"/>
    <property type="project" value="InterPro"/>
</dbReference>
<gene>
    <name evidence="4" type="ORF">RND81_07G025300</name>
</gene>
<accession>A0AAW1JMC5</accession>
<dbReference type="CDD" id="cd01837">
    <property type="entry name" value="SGNH_plant_lipase_like"/>
    <property type="match status" value="1"/>
</dbReference>
<dbReference type="InterPro" id="IPR035669">
    <property type="entry name" value="SGNH_plant_lipase-like"/>
</dbReference>
<dbReference type="Gene3D" id="3.40.50.1110">
    <property type="entry name" value="SGNH hydrolase"/>
    <property type="match status" value="1"/>
</dbReference>
<sequence length="424" mass="47922">MSFQNNKMLHYIQMAKKRGGMVLTILVMVMCITLILYSPLNSETQFKIPKKPEIDIPKKVDSIASIPPQIQTPVQVNNDDDKNNAKTPQVVAPENKVVECPLYVFGDSLYDTGMSFYNSIGPRADSYPYGKTYFKRPAGRFSDGLLIPDFLAQLANLPFPEPYANPLLPEYTKAVNFANAAAGVLVDGRNYSLNLKMQTDYFVEMVGKMKEQYGKGKTKRILEKAVLVFNIGSNDYTDIWIQNEKPLNSTFVNAFVNKIIGNFTVAITRMYNQGARKFAFQNYGPMGCLPLYLQPDGNCAEGLNDLAKLHNREFDAIAITWARQMPGLKYIVYDFYTALTARLLNGPKYDFKETKTACCGSGRFHAKFTCMEKANFTLCDDIPSHLFFDPAHTTQRGNLQFAKEFWSGPPRLVKPYNMKTLCEL</sequence>
<protein>
    <submittedName>
        <fullName evidence="4">Uncharacterized protein</fullName>
    </submittedName>
</protein>
<dbReference type="InterPro" id="IPR036514">
    <property type="entry name" value="SGNH_hydro_sf"/>
</dbReference>
<evidence type="ECO:0000313" key="5">
    <source>
        <dbReference type="Proteomes" id="UP001443914"/>
    </source>
</evidence>
<comment type="similarity">
    <text evidence="1">Belongs to the 'GDSL' lipolytic enzyme family.</text>
</comment>
<dbReference type="PANTHER" id="PTHR45966:SF1">
    <property type="entry name" value="GDSL ESTERASE_LIPASE 1-RELATED"/>
    <property type="match status" value="1"/>
</dbReference>
<name>A0AAW1JMC5_SAPOF</name>
<reference evidence="4" key="1">
    <citation type="submission" date="2024-03" db="EMBL/GenBank/DDBJ databases">
        <title>WGS assembly of Saponaria officinalis var. Norfolk2.</title>
        <authorList>
            <person name="Jenkins J."/>
            <person name="Shu S."/>
            <person name="Grimwood J."/>
            <person name="Barry K."/>
            <person name="Goodstein D."/>
            <person name="Schmutz J."/>
            <person name="Leebens-Mack J."/>
            <person name="Osbourn A."/>
        </authorList>
    </citation>
    <scope>NUCLEOTIDE SEQUENCE [LARGE SCALE GENOMIC DNA]</scope>
    <source>
        <strain evidence="4">JIC</strain>
    </source>
</reference>
<comment type="caution">
    <text evidence="4">The sequence shown here is derived from an EMBL/GenBank/DDBJ whole genome shotgun (WGS) entry which is preliminary data.</text>
</comment>
<dbReference type="InterPro" id="IPR001087">
    <property type="entry name" value="GDSL"/>
</dbReference>
<dbReference type="GO" id="GO:0016298">
    <property type="term" value="F:lipase activity"/>
    <property type="evidence" value="ECO:0007669"/>
    <property type="project" value="InterPro"/>
</dbReference>
<proteinExistence type="inferred from homology"/>
<dbReference type="PANTHER" id="PTHR45966">
    <property type="entry name" value="GDSL-LIKE LIPASE/ACYLHYDROLASE"/>
    <property type="match status" value="1"/>
</dbReference>
<evidence type="ECO:0000256" key="3">
    <source>
        <dbReference type="SAM" id="Phobius"/>
    </source>
</evidence>
<organism evidence="4 5">
    <name type="scientific">Saponaria officinalis</name>
    <name type="common">Common soapwort</name>
    <name type="synonym">Lychnis saponaria</name>
    <dbReference type="NCBI Taxonomy" id="3572"/>
    <lineage>
        <taxon>Eukaryota</taxon>
        <taxon>Viridiplantae</taxon>
        <taxon>Streptophyta</taxon>
        <taxon>Embryophyta</taxon>
        <taxon>Tracheophyta</taxon>
        <taxon>Spermatophyta</taxon>
        <taxon>Magnoliopsida</taxon>
        <taxon>eudicotyledons</taxon>
        <taxon>Gunneridae</taxon>
        <taxon>Pentapetalae</taxon>
        <taxon>Caryophyllales</taxon>
        <taxon>Caryophyllaceae</taxon>
        <taxon>Caryophylleae</taxon>
        <taxon>Saponaria</taxon>
    </lineage>
</organism>
<evidence type="ECO:0000313" key="4">
    <source>
        <dbReference type="EMBL" id="KAK9704991.1"/>
    </source>
</evidence>
<dbReference type="EMBL" id="JBDFQZ010000007">
    <property type="protein sequence ID" value="KAK9704991.1"/>
    <property type="molecule type" value="Genomic_DNA"/>
</dbReference>
<keyword evidence="3" id="KW-0812">Transmembrane</keyword>
<dbReference type="InterPro" id="IPR044552">
    <property type="entry name" value="GLIP1-5/GLL25"/>
</dbReference>
<evidence type="ECO:0000256" key="1">
    <source>
        <dbReference type="ARBA" id="ARBA00008668"/>
    </source>
</evidence>
<keyword evidence="3" id="KW-1133">Transmembrane helix</keyword>
<feature type="transmembrane region" description="Helical" evidence="3">
    <location>
        <begin position="21"/>
        <end position="40"/>
    </location>
</feature>
<dbReference type="Proteomes" id="UP001443914">
    <property type="component" value="Unassembled WGS sequence"/>
</dbReference>
<keyword evidence="3" id="KW-0472">Membrane</keyword>
<dbReference type="Pfam" id="PF00657">
    <property type="entry name" value="Lipase_GDSL"/>
    <property type="match status" value="1"/>
</dbReference>
<dbReference type="InterPro" id="IPR008265">
    <property type="entry name" value="Lipase_GDSL_AS"/>
</dbReference>
<keyword evidence="2" id="KW-0732">Signal</keyword>
<dbReference type="PROSITE" id="PS01098">
    <property type="entry name" value="LIPASE_GDSL_SER"/>
    <property type="match status" value="1"/>
</dbReference>
<keyword evidence="5" id="KW-1185">Reference proteome</keyword>
<evidence type="ECO:0000256" key="2">
    <source>
        <dbReference type="ARBA" id="ARBA00022729"/>
    </source>
</evidence>